<feature type="compositionally biased region" description="Basic and acidic residues" evidence="1">
    <location>
        <begin position="149"/>
        <end position="159"/>
    </location>
</feature>
<keyword evidence="5" id="KW-1185">Reference proteome</keyword>
<evidence type="ECO:0000259" key="2">
    <source>
        <dbReference type="Pfam" id="PF08348"/>
    </source>
</evidence>
<dbReference type="Pfam" id="PF13309">
    <property type="entry name" value="HTH_22"/>
    <property type="match status" value="1"/>
</dbReference>
<feature type="domain" description="YheO-like" evidence="2">
    <location>
        <begin position="18"/>
        <end position="129"/>
    </location>
</feature>
<dbReference type="Proteomes" id="UP000306192">
    <property type="component" value="Unassembled WGS sequence"/>
</dbReference>
<evidence type="ECO:0000313" key="5">
    <source>
        <dbReference type="Proteomes" id="UP000306192"/>
    </source>
</evidence>
<dbReference type="RefSeq" id="WP_136641239.1">
    <property type="nucleotide sequence ID" value="NZ_QYRT01000007.1"/>
</dbReference>
<feature type="region of interest" description="Disordered" evidence="1">
    <location>
        <begin position="139"/>
        <end position="173"/>
    </location>
</feature>
<dbReference type="AlphaFoldDB" id="A0A4T2C6T1"/>
<dbReference type="EMBL" id="QYRT01000007">
    <property type="protein sequence ID" value="TIH39011.1"/>
    <property type="molecule type" value="Genomic_DNA"/>
</dbReference>
<feature type="compositionally biased region" description="Polar residues" evidence="1">
    <location>
        <begin position="139"/>
        <end position="148"/>
    </location>
</feature>
<accession>A0A4T2C6T1</accession>
<evidence type="ECO:0000313" key="4">
    <source>
        <dbReference type="EMBL" id="TIH39011.1"/>
    </source>
</evidence>
<organism evidence="4 5">
    <name type="scientific">Subtercola vilae</name>
    <dbReference type="NCBI Taxonomy" id="2056433"/>
    <lineage>
        <taxon>Bacteria</taxon>
        <taxon>Bacillati</taxon>
        <taxon>Actinomycetota</taxon>
        <taxon>Actinomycetes</taxon>
        <taxon>Micrococcales</taxon>
        <taxon>Microbacteriaceae</taxon>
        <taxon>Subtercola</taxon>
    </lineage>
</organism>
<protein>
    <recommendedName>
        <fullName evidence="6">Transcriptional regulator</fullName>
    </recommendedName>
</protein>
<evidence type="ECO:0008006" key="6">
    <source>
        <dbReference type="Google" id="ProtNLM"/>
    </source>
</evidence>
<dbReference type="PANTHER" id="PTHR35568:SF1">
    <property type="entry name" value="TRANSCRIPTIONAL REGULATOR DAUR"/>
    <property type="match status" value="1"/>
</dbReference>
<dbReference type="InterPro" id="IPR039446">
    <property type="entry name" value="DauR-like"/>
</dbReference>
<name>A0A4T2C6T1_9MICO</name>
<gene>
    <name evidence="4" type="ORF">D4765_05455</name>
</gene>
<dbReference type="Pfam" id="PF08348">
    <property type="entry name" value="PAS_6"/>
    <property type="match status" value="1"/>
</dbReference>
<proteinExistence type="predicted"/>
<dbReference type="PANTHER" id="PTHR35568">
    <property type="entry name" value="TRANSCRIPTIONAL REGULATOR DAUR"/>
    <property type="match status" value="1"/>
</dbReference>
<dbReference type="OrthoDB" id="9796595at2"/>
<evidence type="ECO:0000256" key="1">
    <source>
        <dbReference type="SAM" id="MobiDB-lite"/>
    </source>
</evidence>
<evidence type="ECO:0000259" key="3">
    <source>
        <dbReference type="Pfam" id="PF13309"/>
    </source>
</evidence>
<feature type="domain" description="Transcriptional regulator DauR-like HTH" evidence="3">
    <location>
        <begin position="194"/>
        <end position="251"/>
    </location>
</feature>
<sequence length="257" mass="28224">MTDIAPTEPERRIRPEFEPYLALLPFLGSLMGPRTEIVLHDISDLSRSIIAVENGAMSGRSVGGPATDLVLKILQNHDYLERDFLTNYLAQSQSGGYFRSSTFFVRDEAGAVIGMLCLNVDDGPLHEARQLLESITQTTGLLKSSGQRPTDDDRGRETSGWETSGRRAPHGSTEMAEVAERLSLSVDELTRDNVARTVARLGVDGSRMTPEEKIQAVRELDSAGIFLMKGAVAHAALALHVSEPTVYRYLKLARGQR</sequence>
<dbReference type="InterPro" id="IPR039445">
    <property type="entry name" value="DauR-like_HTH"/>
</dbReference>
<reference evidence="4 5" key="1">
    <citation type="journal article" date="2019" name="Microorganisms">
        <title>Systematic Affiliation and Genome Analysis of Subtercola vilae DB165(T) with Particular Emphasis on Cold Adaptation of an Isolate from a High-Altitude Cold Volcano Lake.</title>
        <authorList>
            <person name="Villalobos A.S."/>
            <person name="Wiese J."/>
            <person name="Imhoff J.F."/>
            <person name="Dorador C."/>
            <person name="Keller A."/>
            <person name="Hentschel U."/>
        </authorList>
    </citation>
    <scope>NUCLEOTIDE SEQUENCE [LARGE SCALE GENOMIC DNA]</scope>
    <source>
        <strain evidence="4 5">DB165</strain>
    </source>
</reference>
<comment type="caution">
    <text evidence="4">The sequence shown here is derived from an EMBL/GenBank/DDBJ whole genome shotgun (WGS) entry which is preliminary data.</text>
</comment>
<dbReference type="InterPro" id="IPR013559">
    <property type="entry name" value="YheO"/>
</dbReference>